<proteinExistence type="predicted"/>
<dbReference type="GeneID" id="83209211"/>
<accession>A0AAD7V9Y7</accession>
<evidence type="ECO:0000313" key="2">
    <source>
        <dbReference type="Proteomes" id="UP001234581"/>
    </source>
</evidence>
<dbReference type="Proteomes" id="UP001234581">
    <property type="component" value="Unassembled WGS sequence"/>
</dbReference>
<dbReference type="RefSeq" id="XP_058347016.1">
    <property type="nucleotide sequence ID" value="XM_058481885.1"/>
</dbReference>
<evidence type="ECO:0000313" key="1">
    <source>
        <dbReference type="EMBL" id="KAJ8662103.1"/>
    </source>
</evidence>
<protein>
    <submittedName>
        <fullName evidence="1">Uncharacterized protein</fullName>
    </submittedName>
</protein>
<gene>
    <name evidence="1" type="ORF">O0I10_001793</name>
</gene>
<dbReference type="AlphaFoldDB" id="A0AAD7V9Y7"/>
<dbReference type="EMBL" id="JARTCD010000005">
    <property type="protein sequence ID" value="KAJ8662103.1"/>
    <property type="molecule type" value="Genomic_DNA"/>
</dbReference>
<sequence>MDTTIKEFVQRIISERRAARQQKHVGPEHAVWNVFSSQHYTLLNDLIQSPLTFAPEDHPDVLELVDPASQHEEQPTTYLRVCAADVETMRASIERYRTMYPADKNWCTTVMEHITALSSSNDPISLHYGGMSFSSTPLERNLQDSQRAGGGSRMLNWLKANKELVWDVYQIQGLDFDDSFSLVEYGYVEDFIIKSIGDTALNAANGGFHVDYQPSMAISQFWRNTATSVDFARYLQRTPISDYIKDALRKHFDDYSKFIERMTMQGMTTMAAPTEQLVQAMNDQAQSPTTIDDTTISVIVGEDLPTQSLKTKVFGYLECAVSSRSARFFRDTLEFLSSLSGDISVDLLFPAFVDLLAMHCRQPLFPSILFLSRYLKIVQPVVIVSMSQIVFTHFHLDTFRTTWLDTASTTAFFQEYQSPNDYGGLSEIAKMDPTPCTAFFKSSTAHLTNVAIVAYGPGDTDYALLLPIRNPGSLSYDAAKQALKAEEVTLSICAMHILDSLVRRRLANGEERPTDHERLIGWLKSIQMEFEDVIEATGMKQHLHSIKDKIVRAEKEHMSMRMIASSKRRRDEINNSDERKLVRIKQPFIGDIHSMERHQQYDQLKEQDSWRRERGLVFSRVPCPPAMIPFSNEHEAWFLSARAGADMQRVAVATGNNPMSGLNEDEKEEYLRKRRFGVYGDRADRDKNAIQRLEDMAQKIGNVDEWLTIDKLPIRATCSTCGHTFIKLHNTTHYCDQLSRELTSQEHGLQYFRLMYLHDVVDAWMDTDMEELLKLDQHDAATILNKHHHQGKGDRIPGSLGMIYTLPAQQISDDFMFAMAVDKEIIAKGHGLGNPPNSIGNDAWLFDHVQIMTALQDHFNKHSFLPLAEVSCGVPDTCNYYSIRAPCRKQSINKIPLPGDVQHKHYRKNSKCAFGETFTSFDDLPLIVRRWLWMSYVKGKIINGNPLDWQAQIPFTR</sequence>
<organism evidence="1 2">
    <name type="scientific">Lichtheimia ornata</name>
    <dbReference type="NCBI Taxonomy" id="688661"/>
    <lineage>
        <taxon>Eukaryota</taxon>
        <taxon>Fungi</taxon>
        <taxon>Fungi incertae sedis</taxon>
        <taxon>Mucoromycota</taxon>
        <taxon>Mucoromycotina</taxon>
        <taxon>Mucoromycetes</taxon>
        <taxon>Mucorales</taxon>
        <taxon>Lichtheimiaceae</taxon>
        <taxon>Lichtheimia</taxon>
    </lineage>
</organism>
<keyword evidence="2" id="KW-1185">Reference proteome</keyword>
<comment type="caution">
    <text evidence="1">The sequence shown here is derived from an EMBL/GenBank/DDBJ whole genome shotgun (WGS) entry which is preliminary data.</text>
</comment>
<reference evidence="1 2" key="1">
    <citation type="submission" date="2023-03" db="EMBL/GenBank/DDBJ databases">
        <title>Genome sequence of Lichtheimia ornata CBS 291.66.</title>
        <authorList>
            <person name="Mohabir J.T."/>
            <person name="Shea T.P."/>
            <person name="Kurbessoian T."/>
            <person name="Berby B."/>
            <person name="Fontaine J."/>
            <person name="Livny J."/>
            <person name="Gnirke A."/>
            <person name="Stajich J.E."/>
            <person name="Cuomo C.A."/>
        </authorList>
    </citation>
    <scope>NUCLEOTIDE SEQUENCE [LARGE SCALE GENOMIC DNA]</scope>
    <source>
        <strain evidence="1">CBS 291.66</strain>
    </source>
</reference>
<name>A0AAD7V9Y7_9FUNG</name>